<dbReference type="Proteomes" id="UP001501721">
    <property type="component" value="Unassembled WGS sequence"/>
</dbReference>
<name>A0ABN3MT83_9ACTN</name>
<protein>
    <submittedName>
        <fullName evidence="1">Uncharacterized protein</fullName>
    </submittedName>
</protein>
<gene>
    <name evidence="1" type="ORF">GCM10010422_68370</name>
</gene>
<evidence type="ECO:0000313" key="1">
    <source>
        <dbReference type="EMBL" id="GAA2507547.1"/>
    </source>
</evidence>
<dbReference type="EMBL" id="BAAATL010000039">
    <property type="protein sequence ID" value="GAA2507547.1"/>
    <property type="molecule type" value="Genomic_DNA"/>
</dbReference>
<keyword evidence="2" id="KW-1185">Reference proteome</keyword>
<comment type="caution">
    <text evidence="1">The sequence shown here is derived from an EMBL/GenBank/DDBJ whole genome shotgun (WGS) entry which is preliminary data.</text>
</comment>
<organism evidence="1 2">
    <name type="scientific">Streptomyces graminearus</name>
    <dbReference type="NCBI Taxonomy" id="284030"/>
    <lineage>
        <taxon>Bacteria</taxon>
        <taxon>Bacillati</taxon>
        <taxon>Actinomycetota</taxon>
        <taxon>Actinomycetes</taxon>
        <taxon>Kitasatosporales</taxon>
        <taxon>Streptomycetaceae</taxon>
        <taxon>Streptomyces</taxon>
    </lineage>
</organism>
<proteinExistence type="predicted"/>
<accession>A0ABN3MT83</accession>
<reference evidence="1 2" key="1">
    <citation type="journal article" date="2019" name="Int. J. Syst. Evol. Microbiol.">
        <title>The Global Catalogue of Microorganisms (GCM) 10K type strain sequencing project: providing services to taxonomists for standard genome sequencing and annotation.</title>
        <authorList>
            <consortium name="The Broad Institute Genomics Platform"/>
            <consortium name="The Broad Institute Genome Sequencing Center for Infectious Disease"/>
            <person name="Wu L."/>
            <person name="Ma J."/>
        </authorList>
    </citation>
    <scope>NUCLEOTIDE SEQUENCE [LARGE SCALE GENOMIC DNA]</scope>
    <source>
        <strain evidence="1 2">JCM 6923</strain>
    </source>
</reference>
<evidence type="ECO:0000313" key="2">
    <source>
        <dbReference type="Proteomes" id="UP001501721"/>
    </source>
</evidence>
<sequence length="71" mass="7934">MINFGAAVHSFTEILRAVMRMAYRALGKVAEETVVTAETREALSRAAYPHWREARRQGEGRVRSRGNGSVT</sequence>